<evidence type="ECO:0000256" key="1">
    <source>
        <dbReference type="SAM" id="SignalP"/>
    </source>
</evidence>
<name>A0A1T4KS99_9BACT</name>
<dbReference type="OrthoDB" id="9808681at2"/>
<dbReference type="EMBL" id="FUWR01000001">
    <property type="protein sequence ID" value="SJZ45220.1"/>
    <property type="molecule type" value="Genomic_DNA"/>
</dbReference>
<feature type="signal peptide" evidence="1">
    <location>
        <begin position="1"/>
        <end position="21"/>
    </location>
</feature>
<dbReference type="InterPro" id="IPR008258">
    <property type="entry name" value="Transglycosylase_SLT_dom_1"/>
</dbReference>
<dbReference type="Proteomes" id="UP000190102">
    <property type="component" value="Unassembled WGS sequence"/>
</dbReference>
<gene>
    <name evidence="3" type="ORF">SAMN02745119_00669</name>
</gene>
<accession>A0A1T4KS99</accession>
<keyword evidence="1" id="KW-0732">Signal</keyword>
<organism evidence="3 4">
    <name type="scientific">Trichlorobacter thiogenes</name>
    <dbReference type="NCBI Taxonomy" id="115783"/>
    <lineage>
        <taxon>Bacteria</taxon>
        <taxon>Pseudomonadati</taxon>
        <taxon>Thermodesulfobacteriota</taxon>
        <taxon>Desulfuromonadia</taxon>
        <taxon>Geobacterales</taxon>
        <taxon>Geobacteraceae</taxon>
        <taxon>Trichlorobacter</taxon>
    </lineage>
</organism>
<reference evidence="4" key="1">
    <citation type="submission" date="2017-02" db="EMBL/GenBank/DDBJ databases">
        <authorList>
            <person name="Varghese N."/>
            <person name="Submissions S."/>
        </authorList>
    </citation>
    <scope>NUCLEOTIDE SEQUENCE [LARGE SCALE GENOMIC DNA]</scope>
    <source>
        <strain evidence="4">ATCC BAA-34</strain>
    </source>
</reference>
<dbReference type="Pfam" id="PF01464">
    <property type="entry name" value="SLT"/>
    <property type="match status" value="1"/>
</dbReference>
<dbReference type="InterPro" id="IPR023346">
    <property type="entry name" value="Lysozyme-like_dom_sf"/>
</dbReference>
<dbReference type="STRING" id="115783.SAMN02745119_00669"/>
<keyword evidence="4" id="KW-1185">Reference proteome</keyword>
<evidence type="ECO:0000313" key="3">
    <source>
        <dbReference type="EMBL" id="SJZ45220.1"/>
    </source>
</evidence>
<dbReference type="RefSeq" id="WP_078788945.1">
    <property type="nucleotide sequence ID" value="NZ_FUWR01000001.1"/>
</dbReference>
<feature type="domain" description="Transglycosylase SLT" evidence="2">
    <location>
        <begin position="25"/>
        <end position="118"/>
    </location>
</feature>
<protein>
    <submittedName>
        <fullName evidence="3">Transglycosylase SLT domain-containing protein</fullName>
    </submittedName>
</protein>
<dbReference type="AlphaFoldDB" id="A0A1T4KS99"/>
<evidence type="ECO:0000313" key="4">
    <source>
        <dbReference type="Proteomes" id="UP000190102"/>
    </source>
</evidence>
<dbReference type="Gene3D" id="1.10.530.10">
    <property type="match status" value="1"/>
</dbReference>
<proteinExistence type="predicted"/>
<feature type="chain" id="PRO_5012165182" evidence="1">
    <location>
        <begin position="22"/>
        <end position="168"/>
    </location>
</feature>
<sequence>MCRLPGICLLVISLVCVPIQAKSFCFEEAGSQYGISPQLLWSIAKTESNFNPRAINRNSNGSYDYGLMQINSSWAKRLGKTWNELGEPCTNVKVGAWVLAQCIQDYGYTWRAVGCYNSRTPSKGDRYAGKVYRILAEHTKPQAATLIAAISTPRIESPWDEVFGNALR</sequence>
<dbReference type="SUPFAM" id="SSF53955">
    <property type="entry name" value="Lysozyme-like"/>
    <property type="match status" value="1"/>
</dbReference>
<evidence type="ECO:0000259" key="2">
    <source>
        <dbReference type="Pfam" id="PF01464"/>
    </source>
</evidence>
<dbReference type="CDD" id="cd13400">
    <property type="entry name" value="LT_IagB-like"/>
    <property type="match status" value="1"/>
</dbReference>